<evidence type="ECO:0000313" key="2">
    <source>
        <dbReference type="EMBL" id="ODB98665.1"/>
    </source>
</evidence>
<accession>A0A1E2UVS7</accession>
<name>A0A1E2UVS7_9GAMM</name>
<dbReference type="AlphaFoldDB" id="A0A1E2UVS7"/>
<dbReference type="InterPro" id="IPR007038">
    <property type="entry name" value="HupE_UreJ"/>
</dbReference>
<feature type="transmembrane region" description="Helical" evidence="1">
    <location>
        <begin position="119"/>
        <end position="136"/>
    </location>
</feature>
<dbReference type="STRING" id="1818881.A3196_15095"/>
<comment type="caution">
    <text evidence="2">The sequence shown here is derived from an EMBL/GenBank/DDBJ whole genome shotgun (WGS) entry which is preliminary data.</text>
</comment>
<feature type="transmembrane region" description="Helical" evidence="1">
    <location>
        <begin position="69"/>
        <end position="89"/>
    </location>
</feature>
<protein>
    <submittedName>
        <fullName evidence="2">Ni/Fe hydrogenase</fullName>
    </submittedName>
</protein>
<sequence>MLESTSRPIARLMILLVLSSWSAVSMAHAEVGVAGGLLSGLMHPIYGPDHLLAMVAVGLWGAQLGTPAIYLLPITFPVVMALGGLLGVAGMPLPFIEVGIALSALALGAMVAANLRPPLWIAAALVGLFAIFHGHAHGTEMPDAANPLAYGIGFIISTGLLHLTGILIGLMIRWPIGALAIRVCGAVISGFGLFFMASSTGLA</sequence>
<keyword evidence="3" id="KW-1185">Reference proteome</keyword>
<evidence type="ECO:0000256" key="1">
    <source>
        <dbReference type="SAM" id="Phobius"/>
    </source>
</evidence>
<dbReference type="PIRSF" id="PIRSF016919">
    <property type="entry name" value="HupE_UreJ"/>
    <property type="match status" value="1"/>
</dbReference>
<gene>
    <name evidence="2" type="ORF">A3196_15095</name>
</gene>
<feature type="transmembrane region" description="Helical" evidence="1">
    <location>
        <begin position="179"/>
        <end position="197"/>
    </location>
</feature>
<feature type="transmembrane region" description="Helical" evidence="1">
    <location>
        <begin position="95"/>
        <end position="112"/>
    </location>
</feature>
<proteinExistence type="predicted"/>
<feature type="transmembrane region" description="Helical" evidence="1">
    <location>
        <begin position="45"/>
        <end position="62"/>
    </location>
</feature>
<keyword evidence="1" id="KW-0472">Membrane</keyword>
<organism evidence="2 3">
    <name type="scientific">Candidatus Thiodiazotropha endoloripes</name>
    <dbReference type="NCBI Taxonomy" id="1818881"/>
    <lineage>
        <taxon>Bacteria</taxon>
        <taxon>Pseudomonadati</taxon>
        <taxon>Pseudomonadota</taxon>
        <taxon>Gammaproteobacteria</taxon>
        <taxon>Chromatiales</taxon>
        <taxon>Sedimenticolaceae</taxon>
        <taxon>Candidatus Thiodiazotropha</taxon>
    </lineage>
</organism>
<dbReference type="Pfam" id="PF04955">
    <property type="entry name" value="HupE_UreJ"/>
    <property type="match status" value="1"/>
</dbReference>
<evidence type="ECO:0000313" key="3">
    <source>
        <dbReference type="Proteomes" id="UP000094849"/>
    </source>
</evidence>
<dbReference type="Proteomes" id="UP000094849">
    <property type="component" value="Unassembled WGS sequence"/>
</dbReference>
<dbReference type="RefSeq" id="WP_069006083.1">
    <property type="nucleotide sequence ID" value="NZ_LVJW01000003.1"/>
</dbReference>
<keyword evidence="1" id="KW-0812">Transmembrane</keyword>
<keyword evidence="1" id="KW-1133">Transmembrane helix</keyword>
<dbReference type="EMBL" id="LVJZ01000003">
    <property type="protein sequence ID" value="ODB98665.1"/>
    <property type="molecule type" value="Genomic_DNA"/>
</dbReference>
<reference evidence="2 3" key="1">
    <citation type="submission" date="2016-03" db="EMBL/GenBank/DDBJ databases">
        <title>Chemosynthetic sulphur-oxidizing symbionts of marine invertebrate animals are capable of nitrogen fixation.</title>
        <authorList>
            <person name="Petersen J.M."/>
            <person name="Kemper A."/>
            <person name="Gruber-Vodicka H."/>
            <person name="Cardini U."/>
            <person name="Geest Mvander."/>
            <person name="Kleiner M."/>
            <person name="Bulgheresi S."/>
            <person name="Fussmann M."/>
            <person name="Herbold C."/>
            <person name="Seah B.K.B."/>
            <person name="Antony C.Paul."/>
            <person name="Liu D."/>
            <person name="Belitz A."/>
            <person name="Weber M."/>
        </authorList>
    </citation>
    <scope>NUCLEOTIDE SEQUENCE [LARGE SCALE GENOMIC DNA]</scope>
    <source>
        <strain evidence="2">G_D</strain>
    </source>
</reference>
<feature type="transmembrane region" description="Helical" evidence="1">
    <location>
        <begin position="148"/>
        <end position="172"/>
    </location>
</feature>